<dbReference type="GO" id="GO:0005886">
    <property type="term" value="C:plasma membrane"/>
    <property type="evidence" value="ECO:0007669"/>
    <property type="project" value="UniProtKB-ARBA"/>
</dbReference>
<dbReference type="AlphaFoldDB" id="A0A0U9HL79"/>
<dbReference type="PANTHER" id="PTHR32309">
    <property type="entry name" value="TYROSINE-PROTEIN KINASE"/>
    <property type="match status" value="1"/>
</dbReference>
<evidence type="ECO:0000313" key="10">
    <source>
        <dbReference type="Proteomes" id="UP000062160"/>
    </source>
</evidence>
<evidence type="ECO:0000256" key="7">
    <source>
        <dbReference type="ARBA" id="ARBA00023137"/>
    </source>
</evidence>
<dbReference type="InterPro" id="IPR033756">
    <property type="entry name" value="YlxH/NBP35"/>
</dbReference>
<reference evidence="9" key="1">
    <citation type="journal article" date="2016" name="Genome Announc.">
        <title>Draft Genome Sequence of the Syntrophic Lactate-Degrading Bacterium Tepidanaerobacter syntrophicus JLT.</title>
        <authorList>
            <person name="Matsuura N."/>
            <person name="Ohashi A."/>
            <person name="Tourlousse D.M."/>
            <person name="Sekiguchi Y."/>
        </authorList>
    </citation>
    <scope>NUCLEOTIDE SEQUENCE [LARGE SCALE GENOMIC DNA]</scope>
    <source>
        <strain evidence="9">JL</strain>
    </source>
</reference>
<dbReference type="GO" id="GO:0005524">
    <property type="term" value="F:ATP binding"/>
    <property type="evidence" value="ECO:0007669"/>
    <property type="project" value="UniProtKB-KW"/>
</dbReference>
<evidence type="ECO:0000256" key="5">
    <source>
        <dbReference type="ARBA" id="ARBA00022777"/>
    </source>
</evidence>
<dbReference type="GO" id="GO:0004715">
    <property type="term" value="F:non-membrane spanning protein tyrosine kinase activity"/>
    <property type="evidence" value="ECO:0007669"/>
    <property type="project" value="UniProtKB-EC"/>
</dbReference>
<dbReference type="Proteomes" id="UP000062160">
    <property type="component" value="Unassembled WGS sequence"/>
</dbReference>
<dbReference type="SUPFAM" id="SSF52540">
    <property type="entry name" value="P-loop containing nucleoside triphosphate hydrolases"/>
    <property type="match status" value="1"/>
</dbReference>
<keyword evidence="5" id="KW-0418">Kinase</keyword>
<keyword evidence="3" id="KW-0808">Transferase</keyword>
<proteinExistence type="inferred from homology"/>
<evidence type="ECO:0000256" key="2">
    <source>
        <dbReference type="ARBA" id="ARBA00011903"/>
    </source>
</evidence>
<gene>
    <name evidence="9" type="ORF">TSYNT_5424</name>
</gene>
<accession>A0A0U9HL79</accession>
<dbReference type="PANTHER" id="PTHR32309:SF31">
    <property type="entry name" value="CAPSULAR EXOPOLYSACCHARIDE FAMILY"/>
    <property type="match status" value="1"/>
</dbReference>
<dbReference type="GO" id="GO:0042802">
    <property type="term" value="F:identical protein binding"/>
    <property type="evidence" value="ECO:0007669"/>
    <property type="project" value="UniProtKB-ARBA"/>
</dbReference>
<comment type="catalytic activity">
    <reaction evidence="8">
        <text>L-tyrosyl-[protein] + ATP = O-phospho-L-tyrosyl-[protein] + ADP + H(+)</text>
        <dbReference type="Rhea" id="RHEA:10596"/>
        <dbReference type="Rhea" id="RHEA-COMP:10136"/>
        <dbReference type="Rhea" id="RHEA-COMP:20101"/>
        <dbReference type="ChEBI" id="CHEBI:15378"/>
        <dbReference type="ChEBI" id="CHEBI:30616"/>
        <dbReference type="ChEBI" id="CHEBI:46858"/>
        <dbReference type="ChEBI" id="CHEBI:61978"/>
        <dbReference type="ChEBI" id="CHEBI:456216"/>
        <dbReference type="EC" id="2.7.10.2"/>
    </reaction>
</comment>
<dbReference type="EC" id="2.7.10.2" evidence="2"/>
<keyword evidence="10" id="KW-1185">Reference proteome</keyword>
<evidence type="ECO:0000256" key="1">
    <source>
        <dbReference type="ARBA" id="ARBA00007316"/>
    </source>
</evidence>
<keyword evidence="4" id="KW-0547">Nucleotide-binding</keyword>
<evidence type="ECO:0000256" key="6">
    <source>
        <dbReference type="ARBA" id="ARBA00022840"/>
    </source>
</evidence>
<evidence type="ECO:0000256" key="3">
    <source>
        <dbReference type="ARBA" id="ARBA00022679"/>
    </source>
</evidence>
<dbReference type="CDD" id="cd05387">
    <property type="entry name" value="BY-kinase"/>
    <property type="match status" value="1"/>
</dbReference>
<dbReference type="InterPro" id="IPR050445">
    <property type="entry name" value="Bact_polysacc_biosynth/exp"/>
</dbReference>
<evidence type="ECO:0000313" key="9">
    <source>
        <dbReference type="EMBL" id="GAQ24577.1"/>
    </source>
</evidence>
<evidence type="ECO:0000256" key="8">
    <source>
        <dbReference type="ARBA" id="ARBA00051245"/>
    </source>
</evidence>
<dbReference type="OrthoDB" id="9794577at2"/>
<dbReference type="EMBL" id="DF976999">
    <property type="protein sequence ID" value="GAQ24577.1"/>
    <property type="molecule type" value="Genomic_DNA"/>
</dbReference>
<dbReference type="InterPro" id="IPR027417">
    <property type="entry name" value="P-loop_NTPase"/>
</dbReference>
<organism evidence="9">
    <name type="scientific">Tepidanaerobacter syntrophicus</name>
    <dbReference type="NCBI Taxonomy" id="224999"/>
    <lineage>
        <taxon>Bacteria</taxon>
        <taxon>Bacillati</taxon>
        <taxon>Bacillota</taxon>
        <taxon>Clostridia</taxon>
        <taxon>Thermosediminibacterales</taxon>
        <taxon>Tepidanaerobacteraceae</taxon>
        <taxon>Tepidanaerobacter</taxon>
    </lineage>
</organism>
<dbReference type="NCBIfam" id="TIGR01007">
    <property type="entry name" value="eps_fam"/>
    <property type="match status" value="1"/>
</dbReference>
<comment type="similarity">
    <text evidence="1">Belongs to the CpsD/CapB family.</text>
</comment>
<evidence type="ECO:0000256" key="4">
    <source>
        <dbReference type="ARBA" id="ARBA00022741"/>
    </source>
</evidence>
<dbReference type="RefSeq" id="WP_114272586.1">
    <property type="nucleotide sequence ID" value="NZ_BSDN01000009.1"/>
</dbReference>
<keyword evidence="6" id="KW-0067">ATP-binding</keyword>
<keyword evidence="7" id="KW-0829">Tyrosine-protein kinase</keyword>
<protein>
    <recommendedName>
        <fullName evidence="2">non-specific protein-tyrosine kinase</fullName>
        <ecNumber evidence="2">2.7.10.2</ecNumber>
    </recommendedName>
</protein>
<name>A0A0U9HL79_9FIRM</name>
<dbReference type="FunFam" id="3.40.50.300:FF:000527">
    <property type="entry name" value="Tyrosine-protein kinase etk"/>
    <property type="match status" value="1"/>
</dbReference>
<dbReference type="STRING" id="224999.GCA_001485475_00576"/>
<dbReference type="Pfam" id="PF10609">
    <property type="entry name" value="ParA"/>
    <property type="match status" value="1"/>
</dbReference>
<dbReference type="Gene3D" id="3.40.50.300">
    <property type="entry name" value="P-loop containing nucleotide triphosphate hydrolases"/>
    <property type="match status" value="1"/>
</dbReference>
<dbReference type="InterPro" id="IPR005702">
    <property type="entry name" value="Wzc-like_C"/>
</dbReference>
<sequence length="244" mass="26754">MKQIQQQLNSNGLMVMDDPKSLVSEAFRLLRTNLQFMGVDKPLKRIVVTSSNPGEGKSFTIANLAMSIAATGSRVLLIDADLRKPRIHKIFLLENYRGLSSILAGDISADFVPQEAGIENLHIITSGPVPPNPAELLGSSKMKQFLNKVSSMYDIVLLDSPPVNSVADTSILSTSVDGVILVVEAGSTPREAAILAKQQLEKVKAHILGVVLNKVKQTGSGYYYYYYYYGESGGHEKKRKKRRS</sequence>